<reference evidence="11" key="1">
    <citation type="submission" date="2017-05" db="EMBL/GenBank/DDBJ databases">
        <authorList>
            <person name="Song R."/>
            <person name="Chenine A.L."/>
            <person name="Ruprecht R.M."/>
        </authorList>
    </citation>
    <scope>NUCLEOTIDE SEQUENCE [LARGE SCALE GENOMIC DNA]</scope>
</reference>
<proteinExistence type="inferred from homology"/>
<dbReference type="GO" id="GO:0046872">
    <property type="term" value="F:metal ion binding"/>
    <property type="evidence" value="ECO:0007669"/>
    <property type="project" value="UniProtKB-KW"/>
</dbReference>
<feature type="compositionally biased region" description="Low complexity" evidence="8">
    <location>
        <begin position="295"/>
        <end position="307"/>
    </location>
</feature>
<dbReference type="InterPro" id="IPR041516">
    <property type="entry name" value="LACTB2_WH"/>
</dbReference>
<comment type="cofactor">
    <cofactor evidence="1">
        <name>Zn(2+)</name>
        <dbReference type="ChEBI" id="CHEBI:29105"/>
    </cofactor>
</comment>
<dbReference type="EMBL" id="LT854263">
    <property type="protein sequence ID" value="SMR60236.1"/>
    <property type="molecule type" value="Genomic_DNA"/>
</dbReference>
<evidence type="ECO:0000256" key="5">
    <source>
        <dbReference type="ARBA" id="ARBA00022801"/>
    </source>
</evidence>
<sequence>MIRGTKFELNLDDDDDDQQRTVLPAAFVGDVLERKPAAPKAPSMPVLKNRSGFPEHKKRGPGESRFKQKQNAAAAGKTSSPSDAPPPHSSNGASDGKAKSWEEEEKSRIDAENRQKLAEMTSEEIEEERRELMSSLGPAMIERLLKRANVADGSEEVDLSKPMGWKEGEEDDEVVVKEGGHDESPLTGPVKSKTSKTVTFEEPPPSAPVSQNDLPSDSSEPSAQQVLSDAQHSESQHPDSQHPNSQHPPPSTIHFPQPVQPPSLDPSSSTFLTDLHTKYFPSLPSDPQKLEWMQPSPSASPYSPSAPALSPDQIRFSFRGELIPPSQAATIPVTLGLHHHGDAPEAAGYTIPELAHLARSSYPAQRCIAFQTLGRILFRLGTGEFGFPEMEAEREAVKEGRGEVEGKGELARGLWREVERLKVVEGLVEEAEGRGVDRGRHLSARTYATEAQISAKPLWHQHDVPFPYTTSHEQEPPHPPHHPTPQKCPPPPSPPLPPPTTRLSPTTIRILGANPSKYTLQGSNTYLLGTGRSRLLLDTGEGKAEWSSTLSRVLKDENARVGVVVLSHWHGDHVGGVAQVRSLCGADVKFYKHRLPSDDEGNRHLDFQDGHVFEVEGVKLRALHTPGHTADHMCFVLEEEKVMFTMDNVLGHGTAVFEDLGAYMSSLHVMEEAWRDGGLGRALPGHGEVVEDGGGKVREYIEHRQGREREVIEVLGREVEGKEGGWTSMEIVKVVYAKYPENLHGPAEGGVRLVLKKLEGEGRVVQGAGGRWRVKEGSKAAL</sequence>
<dbReference type="SUPFAM" id="SSF56281">
    <property type="entry name" value="Metallo-hydrolase/oxidoreductase"/>
    <property type="match status" value="1"/>
</dbReference>
<dbReference type="Pfam" id="PF08621">
    <property type="entry name" value="RPAP1_N"/>
    <property type="match status" value="1"/>
</dbReference>
<dbReference type="Pfam" id="PF00753">
    <property type="entry name" value="Lactamase_B"/>
    <property type="match status" value="1"/>
</dbReference>
<dbReference type="InterPro" id="IPR001279">
    <property type="entry name" value="Metallo-B-lactamas"/>
</dbReference>
<dbReference type="InterPro" id="IPR036388">
    <property type="entry name" value="WH-like_DNA-bd_sf"/>
</dbReference>
<name>A0A2H1H337_ZYMTR</name>
<dbReference type="InterPro" id="IPR050662">
    <property type="entry name" value="Sec-metab_biosynth-thioest"/>
</dbReference>
<dbReference type="InterPro" id="IPR013929">
    <property type="entry name" value="RPAP1_C"/>
</dbReference>
<dbReference type="GO" id="GO:0016787">
    <property type="term" value="F:hydrolase activity"/>
    <property type="evidence" value="ECO:0007669"/>
    <property type="project" value="UniProtKB-KW"/>
</dbReference>
<dbReference type="AlphaFoldDB" id="A0A2H1H337"/>
<comment type="similarity">
    <text evidence="3">Belongs to the RPAP1 family.</text>
</comment>
<dbReference type="InterPro" id="IPR013930">
    <property type="entry name" value="RPAP1_N"/>
</dbReference>
<keyword evidence="4" id="KW-0479">Metal-binding</keyword>
<comment type="similarity">
    <text evidence="2">Belongs to the metallo-beta-lactamase superfamily. Glyoxalase II family.</text>
</comment>
<dbReference type="Pfam" id="PF08620">
    <property type="entry name" value="RPAP1_C"/>
    <property type="match status" value="1"/>
</dbReference>
<evidence type="ECO:0000313" key="10">
    <source>
        <dbReference type="EMBL" id="SMR60236.1"/>
    </source>
</evidence>
<dbReference type="InterPro" id="IPR036866">
    <property type="entry name" value="RibonucZ/Hydroxyglut_hydro"/>
</dbReference>
<evidence type="ECO:0000256" key="7">
    <source>
        <dbReference type="ARBA" id="ARBA00050605"/>
    </source>
</evidence>
<keyword evidence="5" id="KW-0378">Hydrolase</keyword>
<feature type="domain" description="Metallo-beta-lactamase" evidence="9">
    <location>
        <begin position="522"/>
        <end position="686"/>
    </location>
</feature>
<evidence type="ECO:0000256" key="4">
    <source>
        <dbReference type="ARBA" id="ARBA00022723"/>
    </source>
</evidence>
<feature type="compositionally biased region" description="Basic and acidic residues" evidence="8">
    <location>
        <begin position="174"/>
        <end position="184"/>
    </location>
</feature>
<evidence type="ECO:0000256" key="1">
    <source>
        <dbReference type="ARBA" id="ARBA00001947"/>
    </source>
</evidence>
<dbReference type="Gene3D" id="1.10.10.10">
    <property type="entry name" value="Winged helix-like DNA-binding domain superfamily/Winged helix DNA-binding domain"/>
    <property type="match status" value="1"/>
</dbReference>
<evidence type="ECO:0000313" key="11">
    <source>
        <dbReference type="Proteomes" id="UP000245764"/>
    </source>
</evidence>
<evidence type="ECO:0000259" key="9">
    <source>
        <dbReference type="SMART" id="SM00849"/>
    </source>
</evidence>
<feature type="compositionally biased region" description="Pro residues" evidence="8">
    <location>
        <begin position="482"/>
        <end position="500"/>
    </location>
</feature>
<dbReference type="SMART" id="SM00849">
    <property type="entry name" value="Lactamase_B"/>
    <property type="match status" value="1"/>
</dbReference>
<keyword evidence="6" id="KW-0862">Zinc</keyword>
<evidence type="ECO:0000256" key="2">
    <source>
        <dbReference type="ARBA" id="ARBA00006759"/>
    </source>
</evidence>
<feature type="compositionally biased region" description="Basic and acidic residues" evidence="8">
    <location>
        <begin position="96"/>
        <end position="117"/>
    </location>
</feature>
<dbReference type="PANTHER" id="PTHR23131:SF0">
    <property type="entry name" value="ENDORIBONUCLEASE LACTB2"/>
    <property type="match status" value="1"/>
</dbReference>
<feature type="compositionally biased region" description="Basic and acidic residues" evidence="8">
    <location>
        <begin position="231"/>
        <end position="240"/>
    </location>
</feature>
<feature type="region of interest" description="Disordered" evidence="8">
    <location>
        <begin position="460"/>
        <end position="505"/>
    </location>
</feature>
<accession>A0A2H1H337</accession>
<gene>
    <name evidence="10" type="ORF">ZT1E4_G10201</name>
</gene>
<dbReference type="CDD" id="cd22541">
    <property type="entry name" value="SP5_N"/>
    <property type="match status" value="1"/>
</dbReference>
<comment type="catalytic activity">
    <reaction evidence="7">
        <text>(3R)-atrochrysone 2-carbonyl-[ACP] + H2O = (3R)-atrochrysone 2-carboxylate + holo-[ACP] + H(+)</text>
        <dbReference type="Rhea" id="RHEA:64236"/>
        <dbReference type="Rhea" id="RHEA-COMP:9685"/>
        <dbReference type="Rhea" id="RHEA-COMP:20479"/>
        <dbReference type="ChEBI" id="CHEBI:15377"/>
        <dbReference type="ChEBI" id="CHEBI:15378"/>
        <dbReference type="ChEBI" id="CHEBI:64479"/>
        <dbReference type="ChEBI" id="CHEBI:234107"/>
        <dbReference type="ChEBI" id="CHEBI:234110"/>
    </reaction>
    <physiologicalReaction direction="left-to-right" evidence="7">
        <dbReference type="Rhea" id="RHEA:64237"/>
    </physiologicalReaction>
</comment>
<evidence type="ECO:0000256" key="6">
    <source>
        <dbReference type="ARBA" id="ARBA00022833"/>
    </source>
</evidence>
<dbReference type="InterPro" id="IPR047921">
    <property type="entry name" value="LACTB2-like_MBL-fold"/>
</dbReference>
<dbReference type="Gene3D" id="3.60.15.10">
    <property type="entry name" value="Ribonuclease Z/Hydroxyacylglutathione hydrolase-like"/>
    <property type="match status" value="1"/>
</dbReference>
<dbReference type="PANTHER" id="PTHR23131">
    <property type="entry name" value="ENDORIBONUCLEASE LACTB2"/>
    <property type="match status" value="1"/>
</dbReference>
<dbReference type="Proteomes" id="UP000245764">
    <property type="component" value="Chromosome 11"/>
</dbReference>
<feature type="compositionally biased region" description="Polar residues" evidence="8">
    <location>
        <begin position="208"/>
        <end position="230"/>
    </location>
</feature>
<dbReference type="Pfam" id="PF17778">
    <property type="entry name" value="WHD_BLACT"/>
    <property type="match status" value="1"/>
</dbReference>
<protein>
    <recommendedName>
        <fullName evidence="9">Metallo-beta-lactamase domain-containing protein</fullName>
    </recommendedName>
</protein>
<feature type="region of interest" description="Disordered" evidence="8">
    <location>
        <begin position="148"/>
        <end position="307"/>
    </location>
</feature>
<evidence type="ECO:0000256" key="3">
    <source>
        <dbReference type="ARBA" id="ARBA00009953"/>
    </source>
</evidence>
<organism evidence="10 11">
    <name type="scientific">Zymoseptoria tritici ST99CH_1E4</name>
    <dbReference type="NCBI Taxonomy" id="1276532"/>
    <lineage>
        <taxon>Eukaryota</taxon>
        <taxon>Fungi</taxon>
        <taxon>Dikarya</taxon>
        <taxon>Ascomycota</taxon>
        <taxon>Pezizomycotina</taxon>
        <taxon>Dothideomycetes</taxon>
        <taxon>Dothideomycetidae</taxon>
        <taxon>Mycosphaerellales</taxon>
        <taxon>Mycosphaerellaceae</taxon>
        <taxon>Zymoseptoria</taxon>
    </lineage>
</organism>
<evidence type="ECO:0000256" key="8">
    <source>
        <dbReference type="SAM" id="MobiDB-lite"/>
    </source>
</evidence>
<dbReference type="GO" id="GO:0044550">
    <property type="term" value="P:secondary metabolite biosynthetic process"/>
    <property type="evidence" value="ECO:0007669"/>
    <property type="project" value="UniProtKB-ARBA"/>
</dbReference>
<dbReference type="CDD" id="cd07722">
    <property type="entry name" value="LACTB2-like_MBL-fold"/>
    <property type="match status" value="1"/>
</dbReference>
<dbReference type="FunFam" id="3.60.15.10:FF:000041">
    <property type="entry name" value="Metallo-beta-lactamase domain protein"/>
    <property type="match status" value="1"/>
</dbReference>
<feature type="region of interest" description="Disordered" evidence="8">
    <location>
        <begin position="31"/>
        <end position="132"/>
    </location>
</feature>